<evidence type="ECO:0000313" key="8">
    <source>
        <dbReference type="EMBL" id="KAG6477560.1"/>
    </source>
</evidence>
<dbReference type="OrthoDB" id="2020995at2759"/>
<dbReference type="Pfam" id="PF03106">
    <property type="entry name" value="WRKY"/>
    <property type="match status" value="1"/>
</dbReference>
<name>A0A8J5F147_ZINOF</name>
<evidence type="ECO:0000256" key="6">
    <source>
        <dbReference type="SAM" id="MobiDB-lite"/>
    </source>
</evidence>
<evidence type="ECO:0000256" key="5">
    <source>
        <dbReference type="ARBA" id="ARBA00023242"/>
    </source>
</evidence>
<evidence type="ECO:0000313" key="9">
    <source>
        <dbReference type="Proteomes" id="UP000734854"/>
    </source>
</evidence>
<dbReference type="PANTHER" id="PTHR31429">
    <property type="entry name" value="WRKY TRANSCRIPTION FACTOR 36-RELATED"/>
    <property type="match status" value="1"/>
</dbReference>
<dbReference type="Proteomes" id="UP000734854">
    <property type="component" value="Unassembled WGS sequence"/>
</dbReference>
<comment type="caution">
    <text evidence="8">The sequence shown here is derived from an EMBL/GenBank/DDBJ whole genome shotgun (WGS) entry which is preliminary data.</text>
</comment>
<gene>
    <name evidence="8" type="ORF">ZIOFF_066827</name>
</gene>
<dbReference type="GO" id="GO:0005634">
    <property type="term" value="C:nucleus"/>
    <property type="evidence" value="ECO:0007669"/>
    <property type="project" value="UniProtKB-SubCell"/>
</dbReference>
<evidence type="ECO:0000256" key="1">
    <source>
        <dbReference type="ARBA" id="ARBA00004123"/>
    </source>
</evidence>
<proteinExistence type="predicted"/>
<comment type="subcellular location">
    <subcellularLocation>
        <location evidence="1">Nucleus</location>
    </subcellularLocation>
</comment>
<keyword evidence="5" id="KW-0539">Nucleus</keyword>
<feature type="region of interest" description="Disordered" evidence="6">
    <location>
        <begin position="372"/>
        <end position="407"/>
    </location>
</feature>
<organism evidence="8 9">
    <name type="scientific">Zingiber officinale</name>
    <name type="common">Ginger</name>
    <name type="synonym">Amomum zingiber</name>
    <dbReference type="NCBI Taxonomy" id="94328"/>
    <lineage>
        <taxon>Eukaryota</taxon>
        <taxon>Viridiplantae</taxon>
        <taxon>Streptophyta</taxon>
        <taxon>Embryophyta</taxon>
        <taxon>Tracheophyta</taxon>
        <taxon>Spermatophyta</taxon>
        <taxon>Magnoliopsida</taxon>
        <taxon>Liliopsida</taxon>
        <taxon>Zingiberales</taxon>
        <taxon>Zingiberaceae</taxon>
        <taxon>Zingiber</taxon>
    </lineage>
</organism>
<evidence type="ECO:0000256" key="2">
    <source>
        <dbReference type="ARBA" id="ARBA00023015"/>
    </source>
</evidence>
<protein>
    <recommendedName>
        <fullName evidence="7">WRKY domain-containing protein</fullName>
    </recommendedName>
</protein>
<dbReference type="PROSITE" id="PS50811">
    <property type="entry name" value="WRKY"/>
    <property type="match status" value="1"/>
</dbReference>
<dbReference type="InterPro" id="IPR003657">
    <property type="entry name" value="WRKY_dom"/>
</dbReference>
<feature type="compositionally biased region" description="Low complexity" evidence="6">
    <location>
        <begin position="372"/>
        <end position="384"/>
    </location>
</feature>
<dbReference type="SMART" id="SM00774">
    <property type="entry name" value="WRKY"/>
    <property type="match status" value="1"/>
</dbReference>
<accession>A0A8J5F147</accession>
<evidence type="ECO:0000259" key="7">
    <source>
        <dbReference type="PROSITE" id="PS50811"/>
    </source>
</evidence>
<dbReference type="InterPro" id="IPR044810">
    <property type="entry name" value="WRKY_plant"/>
</dbReference>
<keyword evidence="9" id="KW-1185">Reference proteome</keyword>
<dbReference type="GO" id="GO:0003700">
    <property type="term" value="F:DNA-binding transcription factor activity"/>
    <property type="evidence" value="ECO:0007669"/>
    <property type="project" value="InterPro"/>
</dbReference>
<dbReference type="PANTHER" id="PTHR31429:SF59">
    <property type="entry name" value="WRKY TRANSCRIPTION FACTOR 47-RELATED"/>
    <property type="match status" value="1"/>
</dbReference>
<sequence length="407" mass="43666">METKTLFPFHDAAVVEPIKELDLFSSARPELLLHRRRRRSCSPDVHIGLNLATSGGSRVTEEEKSSKSRVIEVRVELSRVLDENRRLKSMLDQLAGRCEALHGRLVHLLRERDRRRAAEKPDAGGSPEMIVPFADHDENATVGAAAAPTDSVQPESDKSDVGAVPELPRRRARVSVRARSDASMIGDGCQWRKYGQKMAKGNPCPRAYYRCTMAVGCPVRKQVQRCVEDRGVLVTTYEGSHNHPLPPTAAVMANTTAAAAAMILSGSASSNLGDSIMAGLQRPFPYVAASPAVDAATLGAPFPTVTLDLTHSSSSTAALLRQLQQQQQMPLDLRCLLQQQPPMVETVTAAITKDPKFTAALAAAMASIVGSPRPSGAGPSDSSGPGLGPATYGPPQFPKPCTTFSFK</sequence>
<keyword evidence="4" id="KW-0804">Transcription</keyword>
<evidence type="ECO:0000256" key="4">
    <source>
        <dbReference type="ARBA" id="ARBA00023163"/>
    </source>
</evidence>
<dbReference type="AlphaFoldDB" id="A0A8J5F147"/>
<dbReference type="GO" id="GO:0043565">
    <property type="term" value="F:sequence-specific DNA binding"/>
    <property type="evidence" value="ECO:0007669"/>
    <property type="project" value="InterPro"/>
</dbReference>
<reference evidence="8 9" key="1">
    <citation type="submission" date="2020-08" db="EMBL/GenBank/DDBJ databases">
        <title>Plant Genome Project.</title>
        <authorList>
            <person name="Zhang R.-G."/>
        </authorList>
    </citation>
    <scope>NUCLEOTIDE SEQUENCE [LARGE SCALE GENOMIC DNA]</scope>
    <source>
        <tissue evidence="8">Rhizome</tissue>
    </source>
</reference>
<dbReference type="EMBL" id="JACMSC010000018">
    <property type="protein sequence ID" value="KAG6477560.1"/>
    <property type="molecule type" value="Genomic_DNA"/>
</dbReference>
<dbReference type="FunFam" id="2.20.25.80:FF:000002">
    <property type="entry name" value="probable WRKY transcription factor 31"/>
    <property type="match status" value="1"/>
</dbReference>
<evidence type="ECO:0000256" key="3">
    <source>
        <dbReference type="ARBA" id="ARBA00023125"/>
    </source>
</evidence>
<keyword evidence="2" id="KW-0805">Transcription regulation</keyword>
<feature type="domain" description="WRKY" evidence="7">
    <location>
        <begin position="180"/>
        <end position="246"/>
    </location>
</feature>
<keyword evidence="3" id="KW-0238">DNA-binding</keyword>